<protein>
    <submittedName>
        <fullName evidence="3">Uncharacterized protein</fullName>
    </submittedName>
</protein>
<keyword evidence="1" id="KW-0175">Coiled coil</keyword>
<name>A0A078AMK0_STYLE</name>
<evidence type="ECO:0000313" key="4">
    <source>
        <dbReference type="Proteomes" id="UP000039865"/>
    </source>
</evidence>
<evidence type="ECO:0000313" key="3">
    <source>
        <dbReference type="EMBL" id="CDW83151.1"/>
    </source>
</evidence>
<dbReference type="AlphaFoldDB" id="A0A078AMK0"/>
<accession>A0A078AMK0</accession>
<dbReference type="InParanoid" id="A0A078AMK0"/>
<feature type="region of interest" description="Disordered" evidence="2">
    <location>
        <begin position="646"/>
        <end position="673"/>
    </location>
</feature>
<evidence type="ECO:0000256" key="1">
    <source>
        <dbReference type="SAM" id="Coils"/>
    </source>
</evidence>
<feature type="compositionally biased region" description="Polar residues" evidence="2">
    <location>
        <begin position="50"/>
        <end position="63"/>
    </location>
</feature>
<dbReference type="Proteomes" id="UP000039865">
    <property type="component" value="Unassembled WGS sequence"/>
</dbReference>
<feature type="compositionally biased region" description="Polar residues" evidence="2">
    <location>
        <begin position="659"/>
        <end position="672"/>
    </location>
</feature>
<sequence length="1073" mass="126149">MSVEFGITSNVKLLKVEKAKEFESFRNLPKFTHVPMAVIHPSPRKKRQPQKSPTPNLTVSGNPTKLLAKRYEPKQFPDHLMRAPMDISFTSSVSPKRHKSQSAGFGSSTGSKKSLKQAKNAKEIARKMESEGKRVKRADDNKKVFFGELKKILESKSDDEQFLPPQINTTIKEAKQAVKDKKLIKHLYSQVSQSRFSDMRLSKYEFLGLVKVFCKEMGENDMNDVFLSFCKRLEQHSNKDDKEKEDTLKSSLTKTKLNLNNLKNGQKSQKAPAADSTLVDIKDLKLDLGIVDHAFDKWYKEEESLSGVLNMKVIKQRNADLRVKLDVWRKRADERKRQAKRIFEHGKKIRAGFEKYQDDFNIEKEKVISCAIDYNQFCELKDRVEKEEKIINNFLCQLPESSQILEIKDLERILDNETRSNKVTINLLRDFAQIVKTECVLNQYFFSFFDIPDLIVKKKYQRKEYDQIIKILTKVKKTYLGQKSLIVKDKPIDQLEITDEDLVPLEIFDQVIAQQENKCDEKKQYLVSLIYKMRQAAVQKIKSLGVDTDKTKKIVENSTFITTLNHQLENTHQEIFTYNYKHQLIYLHFVVQQHIFKAAREFEYQYIECLKVDRSDNKFNKEWKDRLTKEMMKFNGKIAAIGDENSVSDATSEGKRSQKTMNAIQNSNSSKPKSAMKQQQSFMNQQQQQNIRFQDQQKQVIQPFVAQNQRQSSGGNLLARDDEMDDVIQRLNPGVPKRRDSTDSLNFRDSEFDPMNFKRAQTTVSGDIKSYNEYSGIIQPIAVDQMREIGKGLGQYPNDAHNQFIDEEEQADEKRRQEEEKKKAQESPYKEYFRDTTGNIFDPNKKFGIIQDNSLIYDNVTSSYPLNLPTDYYQKYIQSTLPAKDAGKWFIRPHHLETLTEHPQSVKDDVLNTRYYSHYNQKYGKKEERNEAEEAIKTIELHLEKLKHERYLLAMQKGTVQKEEETLDDLRDRLRRQAQEEYERFLHDKTRLDQKGLIIEAYEGVLYERRRLEKDLLNSKRFREFEKNRPPQDRWYELKSTEFSKELYRNRMALKPNDANRVYLQTLQDTYLY</sequence>
<keyword evidence="4" id="KW-1185">Reference proteome</keyword>
<feature type="coiled-coil region" evidence="1">
    <location>
        <begin position="925"/>
        <end position="995"/>
    </location>
</feature>
<feature type="compositionally biased region" description="Basic and acidic residues" evidence="2">
    <location>
        <begin position="812"/>
        <end position="829"/>
    </location>
</feature>
<dbReference type="OrthoDB" id="10443974at2759"/>
<proteinExistence type="predicted"/>
<gene>
    <name evidence="3" type="primary">Contig6644.g317</name>
    <name evidence="3" type="ORF">STYLEM_12190</name>
</gene>
<reference evidence="3 4" key="1">
    <citation type="submission" date="2014-06" db="EMBL/GenBank/DDBJ databases">
        <authorList>
            <person name="Swart Estienne"/>
        </authorList>
    </citation>
    <scope>NUCLEOTIDE SEQUENCE [LARGE SCALE GENOMIC DNA]</scope>
    <source>
        <strain evidence="3 4">130c</strain>
    </source>
</reference>
<feature type="region of interest" description="Disordered" evidence="2">
    <location>
        <begin position="809"/>
        <end position="829"/>
    </location>
</feature>
<feature type="compositionally biased region" description="Polar residues" evidence="2">
    <location>
        <begin position="101"/>
        <end position="112"/>
    </location>
</feature>
<evidence type="ECO:0000256" key="2">
    <source>
        <dbReference type="SAM" id="MobiDB-lite"/>
    </source>
</evidence>
<dbReference type="EMBL" id="CCKQ01011575">
    <property type="protein sequence ID" value="CDW83151.1"/>
    <property type="molecule type" value="Genomic_DNA"/>
</dbReference>
<feature type="region of interest" description="Disordered" evidence="2">
    <location>
        <begin position="90"/>
        <end position="121"/>
    </location>
</feature>
<organism evidence="3 4">
    <name type="scientific">Stylonychia lemnae</name>
    <name type="common">Ciliate</name>
    <dbReference type="NCBI Taxonomy" id="5949"/>
    <lineage>
        <taxon>Eukaryota</taxon>
        <taxon>Sar</taxon>
        <taxon>Alveolata</taxon>
        <taxon>Ciliophora</taxon>
        <taxon>Intramacronucleata</taxon>
        <taxon>Spirotrichea</taxon>
        <taxon>Stichotrichia</taxon>
        <taxon>Sporadotrichida</taxon>
        <taxon>Oxytrichidae</taxon>
        <taxon>Stylonychinae</taxon>
        <taxon>Stylonychia</taxon>
    </lineage>
</organism>
<feature type="region of interest" description="Disordered" evidence="2">
    <location>
        <begin position="38"/>
        <end position="64"/>
    </location>
</feature>